<dbReference type="AlphaFoldDB" id="A0A6H1TSS8"/>
<dbReference type="InterPro" id="IPR020476">
    <property type="entry name" value="Nudix_hydrolase"/>
</dbReference>
<dbReference type="GO" id="GO:0016787">
    <property type="term" value="F:hydrolase activity"/>
    <property type="evidence" value="ECO:0007669"/>
    <property type="project" value="UniProtKB-KW"/>
</dbReference>
<gene>
    <name evidence="5" type="ORF">HCG48_02855</name>
</gene>
<evidence type="ECO:0000259" key="4">
    <source>
        <dbReference type="PROSITE" id="PS51462"/>
    </source>
</evidence>
<dbReference type="InterPro" id="IPR015797">
    <property type="entry name" value="NUDIX_hydrolase-like_dom_sf"/>
</dbReference>
<dbReference type="KEGG" id="oxy:HCG48_02855"/>
<evidence type="ECO:0000313" key="6">
    <source>
        <dbReference type="Proteomes" id="UP000500857"/>
    </source>
</evidence>
<dbReference type="PANTHER" id="PTHR43046">
    <property type="entry name" value="GDP-MANNOSE MANNOSYL HYDROLASE"/>
    <property type="match status" value="1"/>
</dbReference>
<keyword evidence="6" id="KW-1185">Reference proteome</keyword>
<dbReference type="PANTHER" id="PTHR43046:SF2">
    <property type="entry name" value="8-OXO-DGTP DIPHOSPHATASE-RELATED"/>
    <property type="match status" value="1"/>
</dbReference>
<dbReference type="InterPro" id="IPR000086">
    <property type="entry name" value="NUDIX_hydrolase_dom"/>
</dbReference>
<evidence type="ECO:0000256" key="1">
    <source>
        <dbReference type="ARBA" id="ARBA00001946"/>
    </source>
</evidence>
<reference evidence="5 6" key="1">
    <citation type="submission" date="2020-04" db="EMBL/GenBank/DDBJ databases">
        <authorList>
            <person name="Basu S."/>
            <person name="Maruthanayagam V."/>
            <person name="Chakraborty S."/>
            <person name="Pramanik A."/>
            <person name="Mukherjee J."/>
            <person name="Brink B."/>
        </authorList>
    </citation>
    <scope>NUCLEOTIDE SEQUENCE [LARGE SCALE GENOMIC DNA]</scope>
    <source>
        <strain evidence="5 6">AP17</strain>
    </source>
</reference>
<name>A0A6H1TSS8_9CYAN</name>
<dbReference type="CDD" id="cd18882">
    <property type="entry name" value="NUDIX_Hydrolase"/>
    <property type="match status" value="1"/>
</dbReference>
<dbReference type="PROSITE" id="PS51462">
    <property type="entry name" value="NUDIX"/>
    <property type="match status" value="1"/>
</dbReference>
<dbReference type="EMBL" id="CP051167">
    <property type="protein sequence ID" value="QIZ69652.1"/>
    <property type="molecule type" value="Genomic_DNA"/>
</dbReference>
<feature type="domain" description="Nudix hydrolase" evidence="4">
    <location>
        <begin position="15"/>
        <end position="155"/>
    </location>
</feature>
<sequence length="155" mass="17417">MNSPQNPASAFPTDPRRREVAIAILQAGDRYLLQLRDNIPGIVYPGYWGLFGGHLEAGESPDEAIARELVEEIGYSPPKLVKFGAFEAPTVVRHVYHGELDVPLDRLQLLEGWDMGLWSAPQIRQGDRYSEKAGEIRPLGRPHQQILLAFIDRHP</sequence>
<protein>
    <submittedName>
        <fullName evidence="5">NUDIX domain-containing protein</fullName>
    </submittedName>
</protein>
<dbReference type="RefSeq" id="WP_168567809.1">
    <property type="nucleotide sequence ID" value="NZ_CP051167.1"/>
</dbReference>
<evidence type="ECO:0000256" key="2">
    <source>
        <dbReference type="ARBA" id="ARBA00022801"/>
    </source>
</evidence>
<dbReference type="Proteomes" id="UP000500857">
    <property type="component" value="Chromosome"/>
</dbReference>
<accession>A0A6H1TSS8</accession>
<comment type="similarity">
    <text evidence="3">Belongs to the Nudix hydrolase family.</text>
</comment>
<dbReference type="Gene3D" id="3.90.79.10">
    <property type="entry name" value="Nucleoside Triphosphate Pyrophosphohydrolase"/>
    <property type="match status" value="1"/>
</dbReference>
<keyword evidence="2 3" id="KW-0378">Hydrolase</keyword>
<dbReference type="PRINTS" id="PR00502">
    <property type="entry name" value="NUDIXFAMILY"/>
</dbReference>
<evidence type="ECO:0000313" key="5">
    <source>
        <dbReference type="EMBL" id="QIZ69652.1"/>
    </source>
</evidence>
<dbReference type="Pfam" id="PF00293">
    <property type="entry name" value="NUDIX"/>
    <property type="match status" value="1"/>
</dbReference>
<comment type="cofactor">
    <cofactor evidence="1">
        <name>Mg(2+)</name>
        <dbReference type="ChEBI" id="CHEBI:18420"/>
    </cofactor>
</comment>
<evidence type="ECO:0000256" key="3">
    <source>
        <dbReference type="RuleBase" id="RU003476"/>
    </source>
</evidence>
<dbReference type="SUPFAM" id="SSF55811">
    <property type="entry name" value="Nudix"/>
    <property type="match status" value="1"/>
</dbReference>
<organism evidence="5 6">
    <name type="scientific">Oxynema aestuarii AP17</name>
    <dbReference type="NCBI Taxonomy" id="2064643"/>
    <lineage>
        <taxon>Bacteria</taxon>
        <taxon>Bacillati</taxon>
        <taxon>Cyanobacteriota</taxon>
        <taxon>Cyanophyceae</taxon>
        <taxon>Oscillatoriophycideae</taxon>
        <taxon>Oscillatoriales</taxon>
        <taxon>Oscillatoriaceae</taxon>
        <taxon>Oxynema</taxon>
        <taxon>Oxynema aestuarii</taxon>
    </lineage>
</organism>
<dbReference type="PROSITE" id="PS00893">
    <property type="entry name" value="NUDIX_BOX"/>
    <property type="match status" value="1"/>
</dbReference>
<dbReference type="InterPro" id="IPR020084">
    <property type="entry name" value="NUDIX_hydrolase_CS"/>
</dbReference>
<proteinExistence type="inferred from homology"/>